<keyword evidence="1" id="KW-0812">Transmembrane</keyword>
<keyword evidence="1" id="KW-1133">Transmembrane helix</keyword>
<dbReference type="AlphaFoldDB" id="A0A5E4QQD8"/>
<keyword evidence="3" id="KW-1185">Reference proteome</keyword>
<feature type="transmembrane region" description="Helical" evidence="1">
    <location>
        <begin position="20"/>
        <end position="43"/>
    </location>
</feature>
<name>A0A5E4QQD8_9NEOP</name>
<gene>
    <name evidence="2" type="ORF">LSINAPIS_LOCUS11156</name>
</gene>
<keyword evidence="1" id="KW-0472">Membrane</keyword>
<accession>A0A5E4QQD8</accession>
<reference evidence="2 3" key="1">
    <citation type="submission" date="2017-07" db="EMBL/GenBank/DDBJ databases">
        <authorList>
            <person name="Talla V."/>
            <person name="Backstrom N."/>
        </authorList>
    </citation>
    <scope>NUCLEOTIDE SEQUENCE [LARGE SCALE GENOMIC DNA]</scope>
</reference>
<evidence type="ECO:0000313" key="2">
    <source>
        <dbReference type="EMBL" id="VVD00548.1"/>
    </source>
</evidence>
<dbReference type="Proteomes" id="UP000324832">
    <property type="component" value="Unassembled WGS sequence"/>
</dbReference>
<organism evidence="2 3">
    <name type="scientific">Leptidea sinapis</name>
    <dbReference type="NCBI Taxonomy" id="189913"/>
    <lineage>
        <taxon>Eukaryota</taxon>
        <taxon>Metazoa</taxon>
        <taxon>Ecdysozoa</taxon>
        <taxon>Arthropoda</taxon>
        <taxon>Hexapoda</taxon>
        <taxon>Insecta</taxon>
        <taxon>Pterygota</taxon>
        <taxon>Neoptera</taxon>
        <taxon>Endopterygota</taxon>
        <taxon>Lepidoptera</taxon>
        <taxon>Glossata</taxon>
        <taxon>Ditrysia</taxon>
        <taxon>Papilionoidea</taxon>
        <taxon>Pieridae</taxon>
        <taxon>Dismorphiinae</taxon>
        <taxon>Leptidea</taxon>
    </lineage>
</organism>
<proteinExistence type="predicted"/>
<sequence length="102" mass="11438">MGWAGLTFSNDGRERLANILRALLISQLVISLVMAIYCYNVSFRVLSLLKNIHKLHYTGGLRLLTFLLRSPYWPRAASVSKLWMISGTVVALNGLLVTTDKD</sequence>
<dbReference type="EMBL" id="FZQP02004801">
    <property type="protein sequence ID" value="VVD00548.1"/>
    <property type="molecule type" value="Genomic_DNA"/>
</dbReference>
<evidence type="ECO:0000313" key="3">
    <source>
        <dbReference type="Proteomes" id="UP000324832"/>
    </source>
</evidence>
<protein>
    <submittedName>
        <fullName evidence="2">Uncharacterized protein</fullName>
    </submittedName>
</protein>
<evidence type="ECO:0000256" key="1">
    <source>
        <dbReference type="SAM" id="Phobius"/>
    </source>
</evidence>